<organism evidence="2 3">
    <name type="scientific">Lithocarpus litseifolius</name>
    <dbReference type="NCBI Taxonomy" id="425828"/>
    <lineage>
        <taxon>Eukaryota</taxon>
        <taxon>Viridiplantae</taxon>
        <taxon>Streptophyta</taxon>
        <taxon>Embryophyta</taxon>
        <taxon>Tracheophyta</taxon>
        <taxon>Spermatophyta</taxon>
        <taxon>Magnoliopsida</taxon>
        <taxon>eudicotyledons</taxon>
        <taxon>Gunneridae</taxon>
        <taxon>Pentapetalae</taxon>
        <taxon>rosids</taxon>
        <taxon>fabids</taxon>
        <taxon>Fagales</taxon>
        <taxon>Fagaceae</taxon>
        <taxon>Lithocarpus</taxon>
    </lineage>
</organism>
<evidence type="ECO:0000313" key="2">
    <source>
        <dbReference type="EMBL" id="KAL0014296.1"/>
    </source>
</evidence>
<accession>A0AAW2DZD6</accession>
<dbReference type="Pfam" id="PF00044">
    <property type="entry name" value="Gp_dh_N"/>
    <property type="match status" value="1"/>
</dbReference>
<name>A0AAW2DZD6_9ROSI</name>
<comment type="caution">
    <text evidence="2">The sequence shown here is derived from an EMBL/GenBank/DDBJ whole genome shotgun (WGS) entry which is preliminary data.</text>
</comment>
<dbReference type="InterPro" id="IPR036291">
    <property type="entry name" value="NAD(P)-bd_dom_sf"/>
</dbReference>
<gene>
    <name evidence="2" type="ORF">SO802_001365</name>
</gene>
<dbReference type="Gene3D" id="3.40.50.720">
    <property type="entry name" value="NAD(P)-binding Rossmann-like Domain"/>
    <property type="match status" value="1"/>
</dbReference>
<dbReference type="InterPro" id="IPR020828">
    <property type="entry name" value="GlycerAld_3-P_DH_NAD(P)-bd"/>
</dbReference>
<protein>
    <recommendedName>
        <fullName evidence="1">Glyceraldehyde 3-phosphate dehydrogenase NAD(P) binding domain-containing protein</fullName>
    </recommendedName>
</protein>
<evidence type="ECO:0000259" key="1">
    <source>
        <dbReference type="Pfam" id="PF00044"/>
    </source>
</evidence>
<reference evidence="2 3" key="1">
    <citation type="submission" date="2024-01" db="EMBL/GenBank/DDBJ databases">
        <title>A telomere-to-telomere, gap-free genome of sweet tea (Lithocarpus litseifolius).</title>
        <authorList>
            <person name="Zhou J."/>
        </authorList>
    </citation>
    <scope>NUCLEOTIDE SEQUENCE [LARGE SCALE GENOMIC DNA]</scope>
    <source>
        <strain evidence="2">Zhou-2022a</strain>
        <tissue evidence="2">Leaf</tissue>
    </source>
</reference>
<proteinExistence type="predicted"/>
<keyword evidence="3" id="KW-1185">Reference proteome</keyword>
<feature type="domain" description="Glyceraldehyde 3-phosphate dehydrogenase NAD(P) binding" evidence="1">
    <location>
        <begin position="81"/>
        <end position="116"/>
    </location>
</feature>
<evidence type="ECO:0000313" key="3">
    <source>
        <dbReference type="Proteomes" id="UP001459277"/>
    </source>
</evidence>
<dbReference type="SUPFAM" id="SSF51735">
    <property type="entry name" value="NAD(P)-binding Rossmann-fold domains"/>
    <property type="match status" value="1"/>
</dbReference>
<dbReference type="EMBL" id="JAZDWU010000001">
    <property type="protein sequence ID" value="KAL0014296.1"/>
    <property type="molecule type" value="Genomic_DNA"/>
</dbReference>
<sequence length="128" mass="14396">MMRDTKNLGCSDVYYGDNGVVLCHQCDCHVFYCKNCDGFVRPKIDHVNSSLACRTCNNSFDLEDKPATPGPVAYGGDFWKMRIDINGFGRIGQSMARAILQSKDALLVGINDPFINDRLCRNRLLQQK</sequence>
<dbReference type="Proteomes" id="UP001459277">
    <property type="component" value="Unassembled WGS sequence"/>
</dbReference>
<dbReference type="AlphaFoldDB" id="A0AAW2DZD6"/>
<dbReference type="GO" id="GO:0051287">
    <property type="term" value="F:NAD binding"/>
    <property type="evidence" value="ECO:0007669"/>
    <property type="project" value="InterPro"/>
</dbReference>